<dbReference type="Proteomes" id="UP000180098">
    <property type="component" value="Unassembled WGS sequence"/>
</dbReference>
<dbReference type="SMART" id="SM00479">
    <property type="entry name" value="EXOIII"/>
    <property type="match status" value="1"/>
</dbReference>
<dbReference type="Pfam" id="PF00929">
    <property type="entry name" value="RNase_T"/>
    <property type="match status" value="1"/>
</dbReference>
<dbReference type="RefSeq" id="WP_071313118.1">
    <property type="nucleotide sequence ID" value="NZ_MLQQ01000018.1"/>
</dbReference>
<dbReference type="FunFam" id="3.30.420.10:FF:000045">
    <property type="entry name" value="3'-5' exonuclease DinG"/>
    <property type="match status" value="1"/>
</dbReference>
<dbReference type="InterPro" id="IPR036397">
    <property type="entry name" value="RNaseH_sf"/>
</dbReference>
<accession>A0A1S2LK60</accession>
<proteinExistence type="predicted"/>
<dbReference type="Gene3D" id="3.30.420.10">
    <property type="entry name" value="Ribonuclease H-like superfamily/Ribonuclease H"/>
    <property type="match status" value="1"/>
</dbReference>
<sequence>MEPIPSLRVLKYLFYDRFSTFYQQKKRMNPHLRNIVSQQLAQYHVNLSLEQSLMETTFTVFDLETTGFYPKLGDEIVSVGAIKMNVNEIKFPEHFYEIVSPIGEVPNNIYSLTGLSEEQVSNGKTFDEVFSKFLKFSEGTVLVAHPASFDVNFLQVMAKRWQLGLFQPTFIDSYYIANYLRPKKNNKLDGLVSYFNIENKQRHHALNDAQMTAEVFTQLLYLLQEKGIDTLGDYLKLRGKKKGDLLIK</sequence>
<dbReference type="EMBL" id="MLQQ01000018">
    <property type="protein sequence ID" value="OIJ12811.1"/>
    <property type="molecule type" value="Genomic_DNA"/>
</dbReference>
<dbReference type="AlphaFoldDB" id="A0A1S2LK60"/>
<dbReference type="PANTHER" id="PTHR30231">
    <property type="entry name" value="DNA POLYMERASE III SUBUNIT EPSILON"/>
    <property type="match status" value="1"/>
</dbReference>
<keyword evidence="3" id="KW-0269">Exonuclease</keyword>
<evidence type="ECO:0000313" key="6">
    <source>
        <dbReference type="Proteomes" id="UP000180098"/>
    </source>
</evidence>
<dbReference type="GO" id="GO:0003887">
    <property type="term" value="F:DNA-directed DNA polymerase activity"/>
    <property type="evidence" value="ECO:0007669"/>
    <property type="project" value="InterPro"/>
</dbReference>
<dbReference type="CDD" id="cd06127">
    <property type="entry name" value="DEDDh"/>
    <property type="match status" value="1"/>
</dbReference>
<dbReference type="PANTHER" id="PTHR30231:SF41">
    <property type="entry name" value="DNA POLYMERASE III SUBUNIT EPSILON"/>
    <property type="match status" value="1"/>
</dbReference>
<dbReference type="InterPro" id="IPR013520">
    <property type="entry name" value="Ribonucl_H"/>
</dbReference>
<dbReference type="InterPro" id="IPR012337">
    <property type="entry name" value="RNaseH-like_sf"/>
</dbReference>
<evidence type="ECO:0000256" key="3">
    <source>
        <dbReference type="ARBA" id="ARBA00022839"/>
    </source>
</evidence>
<organism evidence="5 6">
    <name type="scientific">Anaerobacillus arseniciselenatis</name>
    <dbReference type="NCBI Taxonomy" id="85682"/>
    <lineage>
        <taxon>Bacteria</taxon>
        <taxon>Bacillati</taxon>
        <taxon>Bacillota</taxon>
        <taxon>Bacilli</taxon>
        <taxon>Bacillales</taxon>
        <taxon>Bacillaceae</taxon>
        <taxon>Anaerobacillus</taxon>
    </lineage>
</organism>
<dbReference type="GO" id="GO:0008408">
    <property type="term" value="F:3'-5' exonuclease activity"/>
    <property type="evidence" value="ECO:0007669"/>
    <property type="project" value="TreeGrafter"/>
</dbReference>
<comment type="caution">
    <text evidence="5">The sequence shown here is derived from an EMBL/GenBank/DDBJ whole genome shotgun (WGS) entry which is preliminary data.</text>
</comment>
<evidence type="ECO:0000256" key="1">
    <source>
        <dbReference type="ARBA" id="ARBA00022722"/>
    </source>
</evidence>
<dbReference type="GO" id="GO:0045004">
    <property type="term" value="P:DNA replication proofreading"/>
    <property type="evidence" value="ECO:0007669"/>
    <property type="project" value="TreeGrafter"/>
</dbReference>
<evidence type="ECO:0000259" key="4">
    <source>
        <dbReference type="SMART" id="SM00479"/>
    </source>
</evidence>
<dbReference type="OrthoDB" id="9804290at2"/>
<dbReference type="GO" id="GO:0005829">
    <property type="term" value="C:cytosol"/>
    <property type="evidence" value="ECO:0007669"/>
    <property type="project" value="TreeGrafter"/>
</dbReference>
<name>A0A1S2LK60_9BACI</name>
<protein>
    <recommendedName>
        <fullName evidence="4">Exonuclease domain-containing protein</fullName>
    </recommendedName>
</protein>
<evidence type="ECO:0000313" key="5">
    <source>
        <dbReference type="EMBL" id="OIJ12811.1"/>
    </source>
</evidence>
<dbReference type="SUPFAM" id="SSF53098">
    <property type="entry name" value="Ribonuclease H-like"/>
    <property type="match status" value="1"/>
</dbReference>
<dbReference type="NCBIfam" id="TIGR00573">
    <property type="entry name" value="dnaq"/>
    <property type="match status" value="1"/>
</dbReference>
<keyword evidence="2" id="KW-0378">Hydrolase</keyword>
<feature type="domain" description="Exonuclease" evidence="4">
    <location>
        <begin position="57"/>
        <end position="225"/>
    </location>
</feature>
<keyword evidence="1" id="KW-0540">Nuclease</keyword>
<dbReference type="GO" id="GO:0003677">
    <property type="term" value="F:DNA binding"/>
    <property type="evidence" value="ECO:0007669"/>
    <property type="project" value="InterPro"/>
</dbReference>
<evidence type="ECO:0000256" key="2">
    <source>
        <dbReference type="ARBA" id="ARBA00022801"/>
    </source>
</evidence>
<gene>
    <name evidence="5" type="ORF">BKP35_09555</name>
</gene>
<dbReference type="InterPro" id="IPR006054">
    <property type="entry name" value="DnaQ"/>
</dbReference>
<reference evidence="5 6" key="1">
    <citation type="submission" date="2016-10" db="EMBL/GenBank/DDBJ databases">
        <title>Draft genome sequences of four alkaliphilic bacteria belonging to the Anaerobacillus genus.</title>
        <authorList>
            <person name="Bassil N.M."/>
            <person name="Lloyd J.R."/>
        </authorList>
    </citation>
    <scope>NUCLEOTIDE SEQUENCE [LARGE SCALE GENOMIC DNA]</scope>
    <source>
        <strain evidence="5 6">DSM 15340</strain>
    </source>
</reference>
<keyword evidence="6" id="KW-1185">Reference proteome</keyword>